<dbReference type="HOGENOM" id="CLU_112469_1_0_5"/>
<gene>
    <name evidence="2" type="ordered locus">PHZ_c2983</name>
</gene>
<dbReference type="Pfam" id="PF01927">
    <property type="entry name" value="Mut7-C"/>
    <property type="match status" value="1"/>
</dbReference>
<evidence type="ECO:0000313" key="2">
    <source>
        <dbReference type="EMBL" id="ACG79392.1"/>
    </source>
</evidence>
<keyword evidence="3" id="KW-1185">Reference proteome</keyword>
<dbReference type="InterPro" id="IPR002782">
    <property type="entry name" value="Mut7-C_RNAse_dom"/>
</dbReference>
<dbReference type="eggNOG" id="COG1656">
    <property type="taxonomic scope" value="Bacteria"/>
</dbReference>
<dbReference type="PANTHER" id="PTHR39081:SF1">
    <property type="entry name" value="MUT7-C RNASE DOMAIN-CONTAINING PROTEIN"/>
    <property type="match status" value="1"/>
</dbReference>
<proteinExistence type="predicted"/>
<dbReference type="STRING" id="450851.PHZ_c2983"/>
<evidence type="ECO:0000313" key="3">
    <source>
        <dbReference type="Proteomes" id="UP000001868"/>
    </source>
</evidence>
<feature type="domain" description="Mut7-C RNAse" evidence="1">
    <location>
        <begin position="1"/>
        <end position="142"/>
    </location>
</feature>
<dbReference type="OrthoDB" id="9797655at2"/>
<accession>B4R9D2</accession>
<dbReference type="Proteomes" id="UP000001868">
    <property type="component" value="Chromosome"/>
</dbReference>
<protein>
    <recommendedName>
        <fullName evidence="1">Mut7-C RNAse domain-containing protein</fullName>
    </recommendedName>
</protein>
<reference evidence="2 3" key="1">
    <citation type="journal article" date="2008" name="BMC Genomics">
        <title>Complete genome of Phenylobacterium zucineum - a novel facultative intracellular bacterium isolated from human erythroleukemia cell line K562.</title>
        <authorList>
            <person name="Luo Y."/>
            <person name="Xu X."/>
            <person name="Ding Z."/>
            <person name="Liu Z."/>
            <person name="Zhang B."/>
            <person name="Yan Z."/>
            <person name="Sun J."/>
            <person name="Hu S."/>
            <person name="Hu X."/>
        </authorList>
    </citation>
    <scope>NUCLEOTIDE SEQUENCE [LARGE SCALE GENOMIC DNA]</scope>
    <source>
        <strain evidence="2 3">HLK1</strain>
    </source>
</reference>
<name>B4R9D2_PHEZH</name>
<dbReference type="EMBL" id="CP000747">
    <property type="protein sequence ID" value="ACG79392.1"/>
    <property type="molecule type" value="Genomic_DNA"/>
</dbReference>
<evidence type="ECO:0000259" key="1">
    <source>
        <dbReference type="Pfam" id="PF01927"/>
    </source>
</evidence>
<organism evidence="2 3">
    <name type="scientific">Phenylobacterium zucineum (strain HLK1)</name>
    <dbReference type="NCBI Taxonomy" id="450851"/>
    <lineage>
        <taxon>Bacteria</taxon>
        <taxon>Pseudomonadati</taxon>
        <taxon>Pseudomonadota</taxon>
        <taxon>Alphaproteobacteria</taxon>
        <taxon>Caulobacterales</taxon>
        <taxon>Caulobacteraceae</taxon>
        <taxon>Phenylobacterium</taxon>
    </lineage>
</organism>
<dbReference type="RefSeq" id="WP_012523530.1">
    <property type="nucleotide sequence ID" value="NC_011144.1"/>
</dbReference>
<sequence>MRFLCDEMLVRLARLLRAAGYDTYLATDGEADAALLRLARDEGRILLTRDKRLAAAAPESVLVEGRGAMAEAESLSRAVVLDWNFAPFTRCVMDNARLRQASLDEIDRMPESARAGRGPFRACPACGRLYWPGSHVRRMGERLEGLSNGAPLPPQA</sequence>
<dbReference type="AlphaFoldDB" id="B4R9D2"/>
<dbReference type="PANTHER" id="PTHR39081">
    <property type="entry name" value="MUT7-C DOMAIN-CONTAINING PROTEIN"/>
    <property type="match status" value="1"/>
</dbReference>
<dbReference type="KEGG" id="pzu:PHZ_c2983"/>